<dbReference type="RefSeq" id="WP_114705725.1">
    <property type="nucleotide sequence ID" value="NZ_QDKL01000001.1"/>
</dbReference>
<reference evidence="3" key="1">
    <citation type="journal article" date="2019" name="Int. J. Syst. Evol. Microbiol.">
        <title>Halobacteriovorax valvorus sp. nov., a novel prokaryotic predator isolated from coastal seawater of China.</title>
        <authorList>
            <person name="Chen M.-X."/>
        </authorList>
    </citation>
    <scope>NUCLEOTIDE SEQUENCE [LARGE SCALE GENOMIC DNA]</scope>
    <source>
        <strain evidence="3">BL9</strain>
    </source>
</reference>
<comment type="caution">
    <text evidence="2">The sequence shown here is derived from an EMBL/GenBank/DDBJ whole genome shotgun (WGS) entry which is preliminary data.</text>
</comment>
<keyword evidence="1" id="KW-1133">Transmembrane helix</keyword>
<dbReference type="Proteomes" id="UP000443582">
    <property type="component" value="Unassembled WGS sequence"/>
</dbReference>
<proteinExistence type="predicted"/>
<keyword evidence="1" id="KW-0472">Membrane</keyword>
<evidence type="ECO:0000256" key="1">
    <source>
        <dbReference type="SAM" id="Phobius"/>
    </source>
</evidence>
<evidence type="ECO:0000313" key="2">
    <source>
        <dbReference type="EMBL" id="RZF22780.1"/>
    </source>
</evidence>
<keyword evidence="1" id="KW-0812">Transmembrane</keyword>
<feature type="transmembrane region" description="Helical" evidence="1">
    <location>
        <begin position="374"/>
        <end position="392"/>
    </location>
</feature>
<sequence length="463" mass="54118">MSELTASELISKIKDSSPLGEIKDEIINASKIDLNFLDLNNCDQISFINCTFKGTHEIKITKNLNNYNSIIFDECTFDSKVLIHGKLHSLSFSKINTNTEISLNIHTDFLAFTDTDSNKNNLNISTRSKAIFLHNCVFHKILFDDSPYDKNFKSTLSIHDLEAVVFESINLNILEYEIYNINCKYINLKSREAKLRLINWDQENSINNITLNDFKKIEMSNLSIQEGISIENHLPNEEYLISNIVFNQKSELLFNNVRLNNSELRNIKFKADSKIWAINTNLVNLRCYSIDWPTSFNYAIDKKRTAEDLKSSIENFRDMKTNFITNNDTEQANIFYKLEMKGLLNLYSKTKITEVNKYIPLFLSSIVSDFQSNWIKVLSTWFILYALLILLYRLILLDSYSCLAILDFFKNFNYLSFPLEVIDYFDPFNSKVSSQSLSFIIKVTNAYFIYQFLMSFRRFKRSF</sequence>
<organism evidence="2 3">
    <name type="scientific">Halobacteriovorax vibrionivorans</name>
    <dbReference type="NCBI Taxonomy" id="2152716"/>
    <lineage>
        <taxon>Bacteria</taxon>
        <taxon>Pseudomonadati</taxon>
        <taxon>Bdellovibrionota</taxon>
        <taxon>Bacteriovoracia</taxon>
        <taxon>Bacteriovoracales</taxon>
        <taxon>Halobacteriovoraceae</taxon>
        <taxon>Halobacteriovorax</taxon>
    </lineage>
</organism>
<evidence type="ECO:0000313" key="3">
    <source>
        <dbReference type="Proteomes" id="UP000443582"/>
    </source>
</evidence>
<evidence type="ECO:0008006" key="4">
    <source>
        <dbReference type="Google" id="ProtNLM"/>
    </source>
</evidence>
<keyword evidence="3" id="KW-1185">Reference proteome</keyword>
<protein>
    <recommendedName>
        <fullName evidence="4">Pentapeptide repeat-containing protein</fullName>
    </recommendedName>
</protein>
<gene>
    <name evidence="2" type="ORF">DAY19_03120</name>
</gene>
<dbReference type="EMBL" id="QDKL01000001">
    <property type="protein sequence ID" value="RZF22780.1"/>
    <property type="molecule type" value="Genomic_DNA"/>
</dbReference>
<name>A0ABY0IIL2_9BACT</name>
<accession>A0ABY0IIL2</accession>